<feature type="transmembrane region" description="Helical" evidence="5">
    <location>
        <begin position="27"/>
        <end position="46"/>
    </location>
</feature>
<protein>
    <submittedName>
        <fullName evidence="7">Fucose permease</fullName>
    </submittedName>
</protein>
<feature type="transmembrane region" description="Helical" evidence="5">
    <location>
        <begin position="349"/>
        <end position="373"/>
    </location>
</feature>
<organism evidence="7 8">
    <name type="scientific">Chitinophaga skermanii</name>
    <dbReference type="NCBI Taxonomy" id="331697"/>
    <lineage>
        <taxon>Bacteria</taxon>
        <taxon>Pseudomonadati</taxon>
        <taxon>Bacteroidota</taxon>
        <taxon>Chitinophagia</taxon>
        <taxon>Chitinophagales</taxon>
        <taxon>Chitinophagaceae</taxon>
        <taxon>Chitinophaga</taxon>
    </lineage>
</organism>
<feature type="transmembrane region" description="Helical" evidence="5">
    <location>
        <begin position="379"/>
        <end position="399"/>
    </location>
</feature>
<evidence type="ECO:0000313" key="8">
    <source>
        <dbReference type="Proteomes" id="UP000249547"/>
    </source>
</evidence>
<name>A0A327QLM6_9BACT</name>
<evidence type="ECO:0000259" key="6">
    <source>
        <dbReference type="PROSITE" id="PS50850"/>
    </source>
</evidence>
<feature type="transmembrane region" description="Helical" evidence="5">
    <location>
        <begin position="263"/>
        <end position="281"/>
    </location>
</feature>
<evidence type="ECO:0000256" key="1">
    <source>
        <dbReference type="ARBA" id="ARBA00004141"/>
    </source>
</evidence>
<evidence type="ECO:0000256" key="5">
    <source>
        <dbReference type="SAM" id="Phobius"/>
    </source>
</evidence>
<keyword evidence="4 5" id="KW-0472">Membrane</keyword>
<dbReference type="Pfam" id="PF07690">
    <property type="entry name" value="MFS_1"/>
    <property type="match status" value="1"/>
</dbReference>
<dbReference type="InterPro" id="IPR020846">
    <property type="entry name" value="MFS_dom"/>
</dbReference>
<feature type="transmembrane region" description="Helical" evidence="5">
    <location>
        <begin position="148"/>
        <end position="167"/>
    </location>
</feature>
<feature type="transmembrane region" description="Helical" evidence="5">
    <location>
        <begin position="58"/>
        <end position="79"/>
    </location>
</feature>
<dbReference type="Gene3D" id="1.20.1250.20">
    <property type="entry name" value="MFS general substrate transporter like domains"/>
    <property type="match status" value="2"/>
</dbReference>
<dbReference type="InterPro" id="IPR011701">
    <property type="entry name" value="MFS"/>
</dbReference>
<evidence type="ECO:0000256" key="4">
    <source>
        <dbReference type="ARBA" id="ARBA00023136"/>
    </source>
</evidence>
<comment type="subcellular location">
    <subcellularLocation>
        <location evidence="1">Membrane</location>
        <topology evidence="1">Multi-pass membrane protein</topology>
    </subcellularLocation>
</comment>
<evidence type="ECO:0000256" key="3">
    <source>
        <dbReference type="ARBA" id="ARBA00022989"/>
    </source>
</evidence>
<dbReference type="PROSITE" id="PS50850">
    <property type="entry name" value="MFS"/>
    <property type="match status" value="1"/>
</dbReference>
<dbReference type="EMBL" id="QLLL01000004">
    <property type="protein sequence ID" value="RAJ05449.1"/>
    <property type="molecule type" value="Genomic_DNA"/>
</dbReference>
<keyword evidence="8" id="KW-1185">Reference proteome</keyword>
<feature type="transmembrane region" description="Helical" evidence="5">
    <location>
        <begin position="109"/>
        <end position="128"/>
    </location>
</feature>
<evidence type="ECO:0000256" key="2">
    <source>
        <dbReference type="ARBA" id="ARBA00022692"/>
    </source>
</evidence>
<dbReference type="PANTHER" id="PTHR23514:SF13">
    <property type="entry name" value="INNER MEMBRANE PROTEIN YBJJ"/>
    <property type="match status" value="1"/>
</dbReference>
<keyword evidence="2 5" id="KW-0812">Transmembrane</keyword>
<dbReference type="InterPro" id="IPR036259">
    <property type="entry name" value="MFS_trans_sf"/>
</dbReference>
<accession>A0A327QLM6</accession>
<feature type="transmembrane region" description="Helical" evidence="5">
    <location>
        <begin position="173"/>
        <end position="192"/>
    </location>
</feature>
<keyword evidence="3 5" id="KW-1133">Transmembrane helix</keyword>
<dbReference type="GO" id="GO:0016020">
    <property type="term" value="C:membrane"/>
    <property type="evidence" value="ECO:0007669"/>
    <property type="project" value="UniProtKB-SubCell"/>
</dbReference>
<evidence type="ECO:0000313" key="7">
    <source>
        <dbReference type="EMBL" id="RAJ05449.1"/>
    </source>
</evidence>
<feature type="transmembrane region" description="Helical" evidence="5">
    <location>
        <begin position="317"/>
        <end position="337"/>
    </location>
</feature>
<gene>
    <name evidence="7" type="ORF">LX64_02607</name>
</gene>
<feature type="transmembrane region" description="Helical" evidence="5">
    <location>
        <begin position="86"/>
        <end position="103"/>
    </location>
</feature>
<sequence>MQGHYQSRIVMKLEEQQLAKAKRATQLIFLVCGLGIASWAPMVPYAKDRLGLHEGHLGMLLLFLGFGALVMMPISGVLINKYGSRVIMTVSAFVIALMLPALLVITNVVLMGAALLVFGAGVGTIDVAMNAHGVQVQNLYGRPIMSSLHGLFSVGGLFGSLGLGFLVKIGLDPVHAAIGIAVLLIIIAVSQFKHLFSPQTEKEAVEHFSNTTSENTPKSKFLWLKGSVLFLGLMCFSAFLAEGAMLDWSAVFLRDTKGVTPEFSGAGYAAFSVAMATMRLLGDGLVERFNSKIVVVGGALIAAVGLFIAIMSPWVSLVLIGYILLGIGAANIVPVFFSDGGQLPGIPATTSIPAITTIGYAGQLAGPALLGFVAHHFSLPAAFGCCAGLMLLIAIAYAIKSKPANANTKPTLS</sequence>
<comment type="caution">
    <text evidence="7">The sequence shown here is derived from an EMBL/GenBank/DDBJ whole genome shotgun (WGS) entry which is preliminary data.</text>
</comment>
<dbReference type="AlphaFoldDB" id="A0A327QLM6"/>
<dbReference type="PANTHER" id="PTHR23514">
    <property type="entry name" value="BYPASS OF STOP CODON PROTEIN 6"/>
    <property type="match status" value="1"/>
</dbReference>
<dbReference type="InterPro" id="IPR051788">
    <property type="entry name" value="MFS_Transporter"/>
</dbReference>
<dbReference type="CDD" id="cd17393">
    <property type="entry name" value="MFS_MosC_like"/>
    <property type="match status" value="1"/>
</dbReference>
<proteinExistence type="predicted"/>
<feature type="transmembrane region" description="Helical" evidence="5">
    <location>
        <begin position="228"/>
        <end position="251"/>
    </location>
</feature>
<dbReference type="GO" id="GO:0022857">
    <property type="term" value="F:transmembrane transporter activity"/>
    <property type="evidence" value="ECO:0007669"/>
    <property type="project" value="InterPro"/>
</dbReference>
<dbReference type="SUPFAM" id="SSF103473">
    <property type="entry name" value="MFS general substrate transporter"/>
    <property type="match status" value="1"/>
</dbReference>
<feature type="transmembrane region" description="Helical" evidence="5">
    <location>
        <begin position="293"/>
        <end position="311"/>
    </location>
</feature>
<dbReference type="Proteomes" id="UP000249547">
    <property type="component" value="Unassembled WGS sequence"/>
</dbReference>
<reference evidence="7 8" key="1">
    <citation type="submission" date="2018-06" db="EMBL/GenBank/DDBJ databases">
        <title>Genomic Encyclopedia of Archaeal and Bacterial Type Strains, Phase II (KMG-II): from individual species to whole genera.</title>
        <authorList>
            <person name="Goeker M."/>
        </authorList>
    </citation>
    <scope>NUCLEOTIDE SEQUENCE [LARGE SCALE GENOMIC DNA]</scope>
    <source>
        <strain evidence="7 8">DSM 23857</strain>
    </source>
</reference>
<feature type="domain" description="Major facilitator superfamily (MFS) profile" evidence="6">
    <location>
        <begin position="21"/>
        <end position="402"/>
    </location>
</feature>